<dbReference type="Proteomes" id="UP000724874">
    <property type="component" value="Unassembled WGS sequence"/>
</dbReference>
<dbReference type="AlphaFoldDB" id="A0A9P5NK57"/>
<organism evidence="1 2">
    <name type="scientific">Gymnopilus junonius</name>
    <name type="common">Spectacular rustgill mushroom</name>
    <name type="synonym">Gymnopilus spectabilis subsp. junonius</name>
    <dbReference type="NCBI Taxonomy" id="109634"/>
    <lineage>
        <taxon>Eukaryota</taxon>
        <taxon>Fungi</taxon>
        <taxon>Dikarya</taxon>
        <taxon>Basidiomycota</taxon>
        <taxon>Agaricomycotina</taxon>
        <taxon>Agaricomycetes</taxon>
        <taxon>Agaricomycetidae</taxon>
        <taxon>Agaricales</taxon>
        <taxon>Agaricineae</taxon>
        <taxon>Hymenogastraceae</taxon>
        <taxon>Gymnopilus</taxon>
    </lineage>
</organism>
<comment type="caution">
    <text evidence="1">The sequence shown here is derived from an EMBL/GenBank/DDBJ whole genome shotgun (WGS) entry which is preliminary data.</text>
</comment>
<proteinExistence type="predicted"/>
<gene>
    <name evidence="1" type="ORF">CPB84DRAFT_1401518</name>
</gene>
<reference evidence="1" key="1">
    <citation type="submission" date="2020-11" db="EMBL/GenBank/DDBJ databases">
        <authorList>
            <consortium name="DOE Joint Genome Institute"/>
            <person name="Ahrendt S."/>
            <person name="Riley R."/>
            <person name="Andreopoulos W."/>
            <person name="LaButti K."/>
            <person name="Pangilinan J."/>
            <person name="Ruiz-duenas F.J."/>
            <person name="Barrasa J.M."/>
            <person name="Sanchez-Garcia M."/>
            <person name="Camarero S."/>
            <person name="Miyauchi S."/>
            <person name="Serrano A."/>
            <person name="Linde D."/>
            <person name="Babiker R."/>
            <person name="Drula E."/>
            <person name="Ayuso-Fernandez I."/>
            <person name="Pacheco R."/>
            <person name="Padilla G."/>
            <person name="Ferreira P."/>
            <person name="Barriuso J."/>
            <person name="Kellner H."/>
            <person name="Castanera R."/>
            <person name="Alfaro M."/>
            <person name="Ramirez L."/>
            <person name="Pisabarro A.G."/>
            <person name="Kuo A."/>
            <person name="Tritt A."/>
            <person name="Lipzen A."/>
            <person name="He G."/>
            <person name="Yan M."/>
            <person name="Ng V."/>
            <person name="Cullen D."/>
            <person name="Martin F."/>
            <person name="Rosso M.-N."/>
            <person name="Henrissat B."/>
            <person name="Hibbett D."/>
            <person name="Martinez A.T."/>
            <person name="Grigoriev I.V."/>
        </authorList>
    </citation>
    <scope>NUCLEOTIDE SEQUENCE</scope>
    <source>
        <strain evidence="1">AH 44721</strain>
    </source>
</reference>
<keyword evidence="2" id="KW-1185">Reference proteome</keyword>
<dbReference type="EMBL" id="JADNYJ010000076">
    <property type="protein sequence ID" value="KAF8890266.1"/>
    <property type="molecule type" value="Genomic_DNA"/>
</dbReference>
<sequence length="202" mass="22877">MYHQPEKNPEPQSVQDIVDLSSVRSLYDAATLRLHIRILIIADCTDGIHCITVPKPSSYEAAFLVLFHVLGRHIYVSSGTTLQGPHYAHRMSTSSHSLDWSPLLPEFWDEVVQNGDLIMGREGGAKWTLTWAGRTGRLRISTKPSPSFSKLTCSTSNSRASSVDCLFPPRPLFHWLPCIDRHQWQVLLLCLLLLLFPFRVWG</sequence>
<evidence type="ECO:0000313" key="2">
    <source>
        <dbReference type="Proteomes" id="UP000724874"/>
    </source>
</evidence>
<name>A0A9P5NK57_GYMJU</name>
<accession>A0A9P5NK57</accession>
<evidence type="ECO:0000313" key="1">
    <source>
        <dbReference type="EMBL" id="KAF8890266.1"/>
    </source>
</evidence>
<protein>
    <submittedName>
        <fullName evidence="1">Uncharacterized protein</fullName>
    </submittedName>
</protein>